<evidence type="ECO:0000256" key="3">
    <source>
        <dbReference type="ARBA" id="ARBA00022694"/>
    </source>
</evidence>
<evidence type="ECO:0000256" key="13">
    <source>
        <dbReference type="ARBA" id="ARBA00042844"/>
    </source>
</evidence>
<keyword evidence="2" id="KW-0698">rRNA processing</keyword>
<proteinExistence type="inferred from homology"/>
<dbReference type="EC" id="5.4.99.28" evidence="8"/>
<dbReference type="Pfam" id="PF00849">
    <property type="entry name" value="PseudoU_synth_2"/>
    <property type="match status" value="1"/>
</dbReference>
<evidence type="ECO:0000256" key="12">
    <source>
        <dbReference type="ARBA" id="ARBA00042372"/>
    </source>
</evidence>
<comment type="catalytic activity">
    <reaction evidence="5">
        <text>uridine(32) in tRNA = pseudouridine(32) in tRNA</text>
        <dbReference type="Rhea" id="RHEA:42544"/>
        <dbReference type="Rhea" id="RHEA-COMP:10107"/>
        <dbReference type="Rhea" id="RHEA-COMP:10108"/>
        <dbReference type="ChEBI" id="CHEBI:65314"/>
        <dbReference type="ChEBI" id="CHEBI:65315"/>
        <dbReference type="EC" id="5.4.99.28"/>
    </reaction>
</comment>
<evidence type="ECO:0000256" key="5">
    <source>
        <dbReference type="ARBA" id="ARBA00036184"/>
    </source>
</evidence>
<organism evidence="17 18">
    <name type="scientific">Alishewanella tabrizica</name>
    <dbReference type="NCBI Taxonomy" id="671278"/>
    <lineage>
        <taxon>Bacteria</taxon>
        <taxon>Pseudomonadati</taxon>
        <taxon>Pseudomonadota</taxon>
        <taxon>Gammaproteobacteria</taxon>
        <taxon>Alteromonadales</taxon>
        <taxon>Alteromonadaceae</taxon>
        <taxon>Alishewanella</taxon>
    </lineage>
</organism>
<name>A0ABQ2WNA3_9ALTE</name>
<dbReference type="EC" id="5.4.99.29" evidence="9"/>
<feature type="domain" description="Pseudouridine synthase RsuA/RluA-like" evidence="16">
    <location>
        <begin position="22"/>
        <end position="172"/>
    </location>
</feature>
<dbReference type="CDD" id="cd02869">
    <property type="entry name" value="PseudoU_synth_RluA_like"/>
    <property type="match status" value="1"/>
</dbReference>
<evidence type="ECO:0000256" key="6">
    <source>
        <dbReference type="ARBA" id="ARBA00036916"/>
    </source>
</evidence>
<evidence type="ECO:0000256" key="11">
    <source>
        <dbReference type="ARBA" id="ARBA00041266"/>
    </source>
</evidence>
<evidence type="ECO:0000256" key="4">
    <source>
        <dbReference type="ARBA" id="ARBA00023235"/>
    </source>
</evidence>
<evidence type="ECO:0000256" key="2">
    <source>
        <dbReference type="ARBA" id="ARBA00022552"/>
    </source>
</evidence>
<dbReference type="SUPFAM" id="SSF55120">
    <property type="entry name" value="Pseudouridine synthase"/>
    <property type="match status" value="1"/>
</dbReference>
<reference evidence="18" key="1">
    <citation type="journal article" date="2019" name="Int. J. Syst. Evol. Microbiol.">
        <title>The Global Catalogue of Microorganisms (GCM) 10K type strain sequencing project: providing services to taxonomists for standard genome sequencing and annotation.</title>
        <authorList>
            <consortium name="The Broad Institute Genomics Platform"/>
            <consortium name="The Broad Institute Genome Sequencing Center for Infectious Disease"/>
            <person name="Wu L."/>
            <person name="Ma J."/>
        </authorList>
    </citation>
    <scope>NUCLEOTIDE SEQUENCE [LARGE SCALE GENOMIC DNA]</scope>
    <source>
        <strain evidence="18">KCTC 23723</strain>
    </source>
</reference>
<dbReference type="Gene3D" id="3.30.2350.10">
    <property type="entry name" value="Pseudouridine synthase"/>
    <property type="match status" value="1"/>
</dbReference>
<dbReference type="InterPro" id="IPR020103">
    <property type="entry name" value="PsdUridine_synth_cat_dom_sf"/>
</dbReference>
<keyword evidence="18" id="KW-1185">Reference proteome</keyword>
<evidence type="ECO:0000256" key="8">
    <source>
        <dbReference type="ARBA" id="ARBA00038944"/>
    </source>
</evidence>
<evidence type="ECO:0000256" key="1">
    <source>
        <dbReference type="ARBA" id="ARBA00010876"/>
    </source>
</evidence>
<gene>
    <name evidence="17" type="primary">rluA</name>
    <name evidence="17" type="ORF">GCM10008111_17690</name>
</gene>
<dbReference type="InterPro" id="IPR006145">
    <property type="entry name" value="PsdUridine_synth_RsuA/RluA"/>
</dbReference>
<evidence type="ECO:0000256" key="9">
    <source>
        <dbReference type="ARBA" id="ARBA00038945"/>
    </source>
</evidence>
<evidence type="ECO:0000256" key="15">
    <source>
        <dbReference type="ARBA" id="ARBA00043143"/>
    </source>
</evidence>
<dbReference type="PANTHER" id="PTHR21600:SF91">
    <property type="entry name" value="DUAL-SPECIFICITY RNA PSEUDOURIDINE SYNTHASE RLUA"/>
    <property type="match status" value="1"/>
</dbReference>
<comment type="function">
    <text evidence="7">Dual specificity enzyme that catalyzes the synthesis of pseudouridine from uracil-746 in 23S ribosomal RNA and from uracil-32 in the anticodon stem and loop of transfer RNAs.</text>
</comment>
<dbReference type="EMBL" id="BMYR01000007">
    <property type="protein sequence ID" value="GGW62234.1"/>
    <property type="molecule type" value="Genomic_DNA"/>
</dbReference>
<evidence type="ECO:0000256" key="14">
    <source>
        <dbReference type="ARBA" id="ARBA00042883"/>
    </source>
</evidence>
<keyword evidence="4" id="KW-0413">Isomerase</keyword>
<dbReference type="InterPro" id="IPR006224">
    <property type="entry name" value="PsdUridine_synth_RluA-like_CS"/>
</dbReference>
<dbReference type="Proteomes" id="UP000634667">
    <property type="component" value="Unassembled WGS sequence"/>
</dbReference>
<evidence type="ECO:0000256" key="10">
    <source>
        <dbReference type="ARBA" id="ARBA00039988"/>
    </source>
</evidence>
<dbReference type="PANTHER" id="PTHR21600">
    <property type="entry name" value="MITOCHONDRIAL RNA PSEUDOURIDINE SYNTHASE"/>
    <property type="match status" value="1"/>
</dbReference>
<comment type="similarity">
    <text evidence="1">Belongs to the pseudouridine synthase RluA family.</text>
</comment>
<comment type="caution">
    <text evidence="17">The sequence shown here is derived from an EMBL/GenBank/DDBJ whole genome shotgun (WGS) entry which is preliminary data.</text>
</comment>
<sequence length="236" mass="26080">MLEPFVYCPPTSPLDILFQDKDMVVVNKPSGLLTNPGRGSELADCLLSRVQAQFPTALLVHRLDLSTSGIVVFALRRSAERELKRQFAERLVKKRYLAVVAGYMQQASGTITLPLRANPDKPPTHEVHAEGKAAETAYMLLAEREKDGLQSSLVELKPVTGRSHQLRVHLAALSHPILGDAFYAPIAVRQAAPRLLLHAATLKLLQPYHQQWLTFEADTDFVTASGTWLQPKSSAL</sequence>
<comment type="catalytic activity">
    <reaction evidence="6">
        <text>uridine(746) in 23S rRNA = pseudouridine(746) in 23S rRNA</text>
        <dbReference type="Rhea" id="RHEA:42548"/>
        <dbReference type="Rhea" id="RHEA-COMP:10109"/>
        <dbReference type="Rhea" id="RHEA-COMP:10110"/>
        <dbReference type="ChEBI" id="CHEBI:65314"/>
        <dbReference type="ChEBI" id="CHEBI:65315"/>
        <dbReference type="EC" id="5.4.99.29"/>
    </reaction>
</comment>
<evidence type="ECO:0000313" key="17">
    <source>
        <dbReference type="EMBL" id="GGW62234.1"/>
    </source>
</evidence>
<evidence type="ECO:0000256" key="7">
    <source>
        <dbReference type="ARBA" id="ARBA00037305"/>
    </source>
</evidence>
<keyword evidence="3" id="KW-0819">tRNA processing</keyword>
<dbReference type="RefSeq" id="WP_189482645.1">
    <property type="nucleotide sequence ID" value="NZ_BMYR01000007.1"/>
</dbReference>
<dbReference type="InterPro" id="IPR050188">
    <property type="entry name" value="RluA_PseudoU_synthase"/>
</dbReference>
<evidence type="ECO:0000259" key="16">
    <source>
        <dbReference type="Pfam" id="PF00849"/>
    </source>
</evidence>
<evidence type="ECO:0000313" key="18">
    <source>
        <dbReference type="Proteomes" id="UP000634667"/>
    </source>
</evidence>
<protein>
    <recommendedName>
        <fullName evidence="10">Dual-specificity RNA pseudouridine synthase RluA</fullName>
        <ecNumber evidence="8">5.4.99.28</ecNumber>
        <ecNumber evidence="9">5.4.99.29</ecNumber>
    </recommendedName>
    <alternativeName>
        <fullName evidence="11">23S rRNA pseudouridine(746) synthase</fullName>
    </alternativeName>
    <alternativeName>
        <fullName evidence="14">Ribosomal large subunit pseudouridine synthase A</fullName>
    </alternativeName>
    <alternativeName>
        <fullName evidence="13">rRNA pseudouridylate synthase A</fullName>
    </alternativeName>
    <alternativeName>
        <fullName evidence="15">rRNA-uridine isomerase A</fullName>
    </alternativeName>
    <alternativeName>
        <fullName evidence="12">tRNA pseudouridine(32) synthase</fullName>
    </alternativeName>
</protein>
<dbReference type="PROSITE" id="PS01129">
    <property type="entry name" value="PSI_RLU"/>
    <property type="match status" value="1"/>
</dbReference>
<accession>A0ABQ2WNA3</accession>